<dbReference type="AlphaFoldDB" id="A0A017HUP4"/>
<dbReference type="Gene3D" id="3.20.20.300">
    <property type="entry name" value="Glycoside hydrolase, family 3, N-terminal domain"/>
    <property type="match status" value="1"/>
</dbReference>
<sequence length="42" mass="4745">MSLAPAVNLHRVQTSGRNFEDYSEDPVLTAERAVSTKRSWKP</sequence>
<reference evidence="2 3" key="1">
    <citation type="submission" date="2013-02" db="EMBL/GenBank/DDBJ databases">
        <authorList>
            <person name="Fiebig A."/>
            <person name="Goeker M."/>
            <person name="Klenk H.-P.P."/>
        </authorList>
    </citation>
    <scope>NUCLEOTIDE SEQUENCE [LARGE SCALE GENOMIC DNA]</scope>
    <source>
        <strain evidence="2 3">DSM 19309</strain>
    </source>
</reference>
<dbReference type="HOGENOM" id="CLU_3257347_0_0_5"/>
<comment type="caution">
    <text evidence="2">The sequence shown here is derived from an EMBL/GenBank/DDBJ whole genome shotgun (WGS) entry which is preliminary data.</text>
</comment>
<accession>A0A017HUP4</accession>
<dbReference type="EC" id="3.2.1.21" evidence="2"/>
<keyword evidence="1 2" id="KW-0378">Hydrolase</keyword>
<dbReference type="GO" id="GO:0008422">
    <property type="term" value="F:beta-glucosidase activity"/>
    <property type="evidence" value="ECO:0007669"/>
    <property type="project" value="UniProtKB-EC"/>
</dbReference>
<dbReference type="SUPFAM" id="SSF51445">
    <property type="entry name" value="(Trans)glycosidases"/>
    <property type="match status" value="1"/>
</dbReference>
<gene>
    <name evidence="2" type="ORF">Rumeso_00056</name>
</gene>
<keyword evidence="3" id="KW-1185">Reference proteome</keyword>
<dbReference type="InterPro" id="IPR036962">
    <property type="entry name" value="Glyco_hydro_3_N_sf"/>
</dbReference>
<evidence type="ECO:0000256" key="1">
    <source>
        <dbReference type="ARBA" id="ARBA00022801"/>
    </source>
</evidence>
<organism evidence="2 3">
    <name type="scientific">Rubellimicrobium mesophilum DSM 19309</name>
    <dbReference type="NCBI Taxonomy" id="442562"/>
    <lineage>
        <taxon>Bacteria</taxon>
        <taxon>Pseudomonadati</taxon>
        <taxon>Pseudomonadota</taxon>
        <taxon>Alphaproteobacteria</taxon>
        <taxon>Rhodobacterales</taxon>
        <taxon>Roseobacteraceae</taxon>
        <taxon>Rubellimicrobium</taxon>
    </lineage>
</organism>
<name>A0A017HUP4_9RHOB</name>
<dbReference type="Proteomes" id="UP000019666">
    <property type="component" value="Unassembled WGS sequence"/>
</dbReference>
<keyword evidence="2" id="KW-0326">Glycosidase</keyword>
<dbReference type="GO" id="GO:0005975">
    <property type="term" value="P:carbohydrate metabolic process"/>
    <property type="evidence" value="ECO:0007669"/>
    <property type="project" value="InterPro"/>
</dbReference>
<protein>
    <submittedName>
        <fullName evidence="2">Beta-glucosidase</fullName>
        <ecNumber evidence="2">3.2.1.21</ecNumber>
    </submittedName>
</protein>
<dbReference type="EMBL" id="AOSK01000005">
    <property type="protein sequence ID" value="EYD78227.1"/>
    <property type="molecule type" value="Genomic_DNA"/>
</dbReference>
<dbReference type="InterPro" id="IPR017853">
    <property type="entry name" value="GH"/>
</dbReference>
<evidence type="ECO:0000313" key="2">
    <source>
        <dbReference type="EMBL" id="EYD78227.1"/>
    </source>
</evidence>
<proteinExistence type="predicted"/>
<dbReference type="PATRIC" id="fig|442562.3.peg.57"/>
<evidence type="ECO:0000313" key="3">
    <source>
        <dbReference type="Proteomes" id="UP000019666"/>
    </source>
</evidence>